<dbReference type="InterPro" id="IPR003708">
    <property type="entry name" value="SecB"/>
</dbReference>
<dbReference type="SUPFAM" id="SSF54611">
    <property type="entry name" value="SecB-like"/>
    <property type="match status" value="1"/>
</dbReference>
<dbReference type="EMBL" id="UOFD01000050">
    <property type="protein sequence ID" value="VAW52626.1"/>
    <property type="molecule type" value="Genomic_DNA"/>
</dbReference>
<name>A0A3B0X793_9ZZZZ</name>
<gene>
    <name evidence="1" type="ORF">MNBD_GAMMA06-1163</name>
</gene>
<dbReference type="NCBIfam" id="TIGR00809">
    <property type="entry name" value="secB"/>
    <property type="match status" value="1"/>
</dbReference>
<dbReference type="GO" id="GO:0051262">
    <property type="term" value="P:protein tetramerization"/>
    <property type="evidence" value="ECO:0007669"/>
    <property type="project" value="InterPro"/>
</dbReference>
<dbReference type="NCBIfam" id="NF004392">
    <property type="entry name" value="PRK05751.1-3"/>
    <property type="match status" value="1"/>
</dbReference>
<dbReference type="NCBIfam" id="NF004393">
    <property type="entry name" value="PRK05751.1-4"/>
    <property type="match status" value="1"/>
</dbReference>
<protein>
    <submittedName>
        <fullName evidence="1">Protein-export protein SecB (Maintains pre-export unfolded state)</fullName>
    </submittedName>
</protein>
<dbReference type="GO" id="GO:0051082">
    <property type="term" value="F:unfolded protein binding"/>
    <property type="evidence" value="ECO:0007669"/>
    <property type="project" value="InterPro"/>
</dbReference>
<dbReference type="PRINTS" id="PR01594">
    <property type="entry name" value="SECBCHAPRONE"/>
</dbReference>
<dbReference type="AlphaFoldDB" id="A0A3B0X793"/>
<accession>A0A3B0X793</accession>
<dbReference type="PANTHER" id="PTHR36918:SF1">
    <property type="entry name" value="PROTEIN-EXPORT PROTEIN SECB"/>
    <property type="match status" value="1"/>
</dbReference>
<sequence>MSEENQQFAIQKIYLKDVSFESPNSPQAFTNSEWKPEISVQINSSNQTIAENTYEVILDITVTAKHEEKTAFLAEVKQAGIFTIAGFPQENLGGMIGAYCPETLFPFAREAVSELVSKGGFPQLLLVPVNFNALYTQQMQQQAEKVEGATAEDATH</sequence>
<dbReference type="Gene3D" id="3.10.420.10">
    <property type="entry name" value="SecB-like"/>
    <property type="match status" value="1"/>
</dbReference>
<dbReference type="HAMAP" id="MF_00821">
    <property type="entry name" value="SecB"/>
    <property type="match status" value="1"/>
</dbReference>
<dbReference type="InterPro" id="IPR035958">
    <property type="entry name" value="SecB-like_sf"/>
</dbReference>
<evidence type="ECO:0000313" key="1">
    <source>
        <dbReference type="EMBL" id="VAW52626.1"/>
    </source>
</evidence>
<proteinExistence type="inferred from homology"/>
<reference evidence="1" key="1">
    <citation type="submission" date="2018-06" db="EMBL/GenBank/DDBJ databases">
        <authorList>
            <person name="Zhirakovskaya E."/>
        </authorList>
    </citation>
    <scope>NUCLEOTIDE SEQUENCE</scope>
</reference>
<dbReference type="PANTHER" id="PTHR36918">
    <property type="match status" value="1"/>
</dbReference>
<dbReference type="GO" id="GO:0015031">
    <property type="term" value="P:protein transport"/>
    <property type="evidence" value="ECO:0007669"/>
    <property type="project" value="InterPro"/>
</dbReference>
<organism evidence="1">
    <name type="scientific">hydrothermal vent metagenome</name>
    <dbReference type="NCBI Taxonomy" id="652676"/>
    <lineage>
        <taxon>unclassified sequences</taxon>
        <taxon>metagenomes</taxon>
        <taxon>ecological metagenomes</taxon>
    </lineage>
</organism>
<dbReference type="Pfam" id="PF02556">
    <property type="entry name" value="SecB"/>
    <property type="match status" value="1"/>
</dbReference>